<reference evidence="2 3" key="1">
    <citation type="journal article" date="2014" name="Genome Announc.">
        <title>Draft Genome Sequences of a Phylogenetically Diverse Suite of Pseudomonas syringae Strains from Multiple Source Populations.</title>
        <authorList>
            <person name="Baltrus D.A."/>
            <person name="Yourstone S."/>
            <person name="Lind A."/>
            <person name="Guilbaud C."/>
            <person name="Sands D.C."/>
            <person name="Jones C.D."/>
            <person name="Morris C.E."/>
            <person name="Dangl J.L."/>
        </authorList>
    </citation>
    <scope>NUCLEOTIDE SEQUENCE [LARGE SCALE GENOMIC DNA]</scope>
    <source>
        <strain evidence="2 3">CC1524</strain>
    </source>
</reference>
<feature type="compositionally biased region" description="Basic and acidic residues" evidence="1">
    <location>
        <begin position="7"/>
        <end position="20"/>
    </location>
</feature>
<organism evidence="2 3">
    <name type="scientific">Pseudomonas asturiensis</name>
    <dbReference type="NCBI Taxonomy" id="1190415"/>
    <lineage>
        <taxon>Bacteria</taxon>
        <taxon>Pseudomonadati</taxon>
        <taxon>Pseudomonadota</taxon>
        <taxon>Gammaproteobacteria</taxon>
        <taxon>Pseudomonadales</taxon>
        <taxon>Pseudomonadaceae</taxon>
        <taxon>Pseudomonas</taxon>
    </lineage>
</organism>
<proteinExistence type="predicted"/>
<dbReference type="Proteomes" id="UP000464644">
    <property type="component" value="Chromosome"/>
</dbReference>
<feature type="region of interest" description="Disordered" evidence="1">
    <location>
        <begin position="1"/>
        <end position="20"/>
    </location>
</feature>
<evidence type="ECO:0000313" key="3">
    <source>
        <dbReference type="Proteomes" id="UP000464644"/>
    </source>
</evidence>
<name>A0ABX6HCR4_9PSED</name>
<protein>
    <submittedName>
        <fullName evidence="2">Uncharacterized protein</fullName>
    </submittedName>
</protein>
<accession>A0ABX6HCR4</accession>
<sequence length="173" mass="19683">MMALTQKQRDDRTALKRQKAGEEELRLRVRPGTKQALSELMEWAGIEEQGEALTWMIHHVQELGRDGVIRFIGSRHSLDYSENVAHITGSEMIRFRAMQATRDALACLVEWSGAKDQCAAMRLVIHSLHGCGPVQCIPFLTMPPHEPYVMPERYARLLDADARRKTLRICSGE</sequence>
<keyword evidence="3" id="KW-1185">Reference proteome</keyword>
<evidence type="ECO:0000313" key="2">
    <source>
        <dbReference type="EMBL" id="QHF03287.1"/>
    </source>
</evidence>
<evidence type="ECO:0000256" key="1">
    <source>
        <dbReference type="SAM" id="MobiDB-lite"/>
    </source>
</evidence>
<dbReference type="RefSeq" id="WP_152534983.1">
    <property type="nucleotide sequence ID" value="NZ_CP047265.1"/>
</dbReference>
<gene>
    <name evidence="2" type="ORF">N015_13075</name>
</gene>
<dbReference type="EMBL" id="CP047265">
    <property type="protein sequence ID" value="QHF03287.1"/>
    <property type="molecule type" value="Genomic_DNA"/>
</dbReference>